<comment type="cofactor">
    <cofactor evidence="1 5">
        <name>Zn(2+)</name>
        <dbReference type="ChEBI" id="CHEBI:29105"/>
    </cofactor>
</comment>
<dbReference type="FunFam" id="3.40.50.720:FF:000022">
    <property type="entry name" value="Cinnamyl alcohol dehydrogenase"/>
    <property type="match status" value="1"/>
</dbReference>
<evidence type="ECO:0000256" key="5">
    <source>
        <dbReference type="RuleBase" id="RU361277"/>
    </source>
</evidence>
<evidence type="ECO:0000256" key="1">
    <source>
        <dbReference type="ARBA" id="ARBA00001947"/>
    </source>
</evidence>
<keyword evidence="3 5" id="KW-0862">Zinc</keyword>
<evidence type="ECO:0000256" key="2">
    <source>
        <dbReference type="ARBA" id="ARBA00022723"/>
    </source>
</evidence>
<feature type="domain" description="Enoyl reductase (ER)" evidence="6">
    <location>
        <begin position="10"/>
        <end position="344"/>
    </location>
</feature>
<dbReference type="SUPFAM" id="SSF51735">
    <property type="entry name" value="NAD(P)-binding Rossmann-fold domains"/>
    <property type="match status" value="1"/>
</dbReference>
<dbReference type="Proteomes" id="UP000613177">
    <property type="component" value="Unassembled WGS sequence"/>
</dbReference>
<dbReference type="EMBL" id="JAEPRE010000059">
    <property type="protein sequence ID" value="KAG2234197.1"/>
    <property type="molecule type" value="Genomic_DNA"/>
</dbReference>
<dbReference type="Gene3D" id="3.40.50.720">
    <property type="entry name" value="NAD(P)-binding Rossmann-like Domain"/>
    <property type="match status" value="1"/>
</dbReference>
<dbReference type="AlphaFoldDB" id="A0A8H7SS03"/>
<evidence type="ECO:0000256" key="4">
    <source>
        <dbReference type="ARBA" id="ARBA00023002"/>
    </source>
</evidence>
<dbReference type="InterPro" id="IPR020843">
    <property type="entry name" value="ER"/>
</dbReference>
<accession>A0A8H7SS03</accession>
<dbReference type="InterPro" id="IPR013149">
    <property type="entry name" value="ADH-like_C"/>
</dbReference>
<dbReference type="SMART" id="SM00829">
    <property type="entry name" value="PKS_ER"/>
    <property type="match status" value="1"/>
</dbReference>
<dbReference type="Pfam" id="PF08240">
    <property type="entry name" value="ADH_N"/>
    <property type="match status" value="1"/>
</dbReference>
<dbReference type="InterPro" id="IPR011032">
    <property type="entry name" value="GroES-like_sf"/>
</dbReference>
<keyword evidence="4" id="KW-0560">Oxidoreductase</keyword>
<evidence type="ECO:0000256" key="3">
    <source>
        <dbReference type="ARBA" id="ARBA00022833"/>
    </source>
</evidence>
<reference evidence="7" key="1">
    <citation type="submission" date="2021-01" db="EMBL/GenBank/DDBJ databases">
        <title>Metabolic potential, ecology and presence of endohyphal bacteria is reflected in genomic diversity of Mucoromycotina.</title>
        <authorList>
            <person name="Muszewska A."/>
            <person name="Okrasinska A."/>
            <person name="Steczkiewicz K."/>
            <person name="Drgas O."/>
            <person name="Orlowska M."/>
            <person name="Perlinska-Lenart U."/>
            <person name="Aleksandrzak-Piekarczyk T."/>
            <person name="Szatraj K."/>
            <person name="Zielenkiewicz U."/>
            <person name="Pilsyk S."/>
            <person name="Malc E."/>
            <person name="Mieczkowski P."/>
            <person name="Kruszewska J.S."/>
            <person name="Biernat P."/>
            <person name="Pawlowska J."/>
        </authorList>
    </citation>
    <scope>NUCLEOTIDE SEQUENCE</scope>
    <source>
        <strain evidence="7">WA0000018081</strain>
    </source>
</reference>
<evidence type="ECO:0000313" key="8">
    <source>
        <dbReference type="Proteomes" id="UP000613177"/>
    </source>
</evidence>
<keyword evidence="8" id="KW-1185">Reference proteome</keyword>
<keyword evidence="2 5" id="KW-0479">Metal-binding</keyword>
<dbReference type="GO" id="GO:0008270">
    <property type="term" value="F:zinc ion binding"/>
    <property type="evidence" value="ECO:0007669"/>
    <property type="project" value="InterPro"/>
</dbReference>
<dbReference type="SUPFAM" id="SSF50129">
    <property type="entry name" value="GroES-like"/>
    <property type="match status" value="1"/>
</dbReference>
<dbReference type="InterPro" id="IPR047109">
    <property type="entry name" value="CAD-like"/>
</dbReference>
<dbReference type="PROSITE" id="PS00059">
    <property type="entry name" value="ADH_ZINC"/>
    <property type="match status" value="1"/>
</dbReference>
<dbReference type="Gene3D" id="3.90.180.10">
    <property type="entry name" value="Medium-chain alcohol dehydrogenases, catalytic domain"/>
    <property type="match status" value="1"/>
</dbReference>
<evidence type="ECO:0000313" key="7">
    <source>
        <dbReference type="EMBL" id="KAG2234197.1"/>
    </source>
</evidence>
<comment type="similarity">
    <text evidence="5">Belongs to the zinc-containing alcohol dehydrogenase family.</text>
</comment>
<dbReference type="InterPro" id="IPR036291">
    <property type="entry name" value="NAD(P)-bd_dom_sf"/>
</dbReference>
<dbReference type="PANTHER" id="PTHR42683">
    <property type="entry name" value="ALDEHYDE REDUCTASE"/>
    <property type="match status" value="1"/>
</dbReference>
<dbReference type="InterPro" id="IPR013154">
    <property type="entry name" value="ADH-like_N"/>
</dbReference>
<sequence>MTDTFTGWAATAKGEPLVQMELKLRTWDEDCVDIDITHCGICASDIYTIDEGWGPTDYPCVAGHEIVGIVTRVGKRVKKIQVGDRVGVGPECDSCRECGACKDGFENVCEKFATTTYNSKWPNGDKTYGGYANKWRGDYRWVFKVPNNMSNKDAACFFCAGITTYAPLKHGDVNEKSVVGVLGIGGLGHIAILFAKAMGATVIGMSHSDKKRDYADDLGCDGYINTEVVEDMVKYKHKLTHILCTGTGKDFEWEPYLELLHVNGKFMNVFIPGWKFPQIDPFTLIINQVSISGTAVGSPAEMQEMINFAAEREIKPWINKYKMSDINKAIADFRAGLPKFRFVLENE</sequence>
<dbReference type="CDD" id="cd05283">
    <property type="entry name" value="CAD1"/>
    <property type="match status" value="1"/>
</dbReference>
<protein>
    <recommendedName>
        <fullName evidence="6">Enoyl reductase (ER) domain-containing protein</fullName>
    </recommendedName>
</protein>
<gene>
    <name evidence="7" type="ORF">INT48_005997</name>
</gene>
<proteinExistence type="inferred from homology"/>
<dbReference type="InterPro" id="IPR002328">
    <property type="entry name" value="ADH_Zn_CS"/>
</dbReference>
<comment type="caution">
    <text evidence="7">The sequence shown here is derived from an EMBL/GenBank/DDBJ whole genome shotgun (WGS) entry which is preliminary data.</text>
</comment>
<organism evidence="7 8">
    <name type="scientific">Thamnidium elegans</name>
    <dbReference type="NCBI Taxonomy" id="101142"/>
    <lineage>
        <taxon>Eukaryota</taxon>
        <taxon>Fungi</taxon>
        <taxon>Fungi incertae sedis</taxon>
        <taxon>Mucoromycota</taxon>
        <taxon>Mucoromycotina</taxon>
        <taxon>Mucoromycetes</taxon>
        <taxon>Mucorales</taxon>
        <taxon>Mucorineae</taxon>
        <taxon>Mucoraceae</taxon>
        <taxon>Thamnidium</taxon>
    </lineage>
</organism>
<dbReference type="Pfam" id="PF00107">
    <property type="entry name" value="ADH_zinc_N"/>
    <property type="match status" value="1"/>
</dbReference>
<evidence type="ECO:0000259" key="6">
    <source>
        <dbReference type="SMART" id="SM00829"/>
    </source>
</evidence>
<name>A0A8H7SS03_9FUNG</name>
<dbReference type="GO" id="GO:0016616">
    <property type="term" value="F:oxidoreductase activity, acting on the CH-OH group of donors, NAD or NADP as acceptor"/>
    <property type="evidence" value="ECO:0007669"/>
    <property type="project" value="InterPro"/>
</dbReference>